<comment type="caution">
    <text evidence="2">The sequence shown here is derived from an EMBL/GenBank/DDBJ whole genome shotgun (WGS) entry which is preliminary data.</text>
</comment>
<dbReference type="Proteomes" id="UP001172159">
    <property type="component" value="Unassembled WGS sequence"/>
</dbReference>
<proteinExistence type="predicted"/>
<reference evidence="2" key="1">
    <citation type="submission" date="2023-06" db="EMBL/GenBank/DDBJ databases">
        <title>Genome-scale phylogeny and comparative genomics of the fungal order Sordariales.</title>
        <authorList>
            <consortium name="Lawrence Berkeley National Laboratory"/>
            <person name="Hensen N."/>
            <person name="Bonometti L."/>
            <person name="Westerberg I."/>
            <person name="Brannstrom I.O."/>
            <person name="Guillou S."/>
            <person name="Cros-Aarteil S."/>
            <person name="Calhoun S."/>
            <person name="Haridas S."/>
            <person name="Kuo A."/>
            <person name="Mondo S."/>
            <person name="Pangilinan J."/>
            <person name="Riley R."/>
            <person name="Labutti K."/>
            <person name="Andreopoulos B."/>
            <person name="Lipzen A."/>
            <person name="Chen C."/>
            <person name="Yanf M."/>
            <person name="Daum C."/>
            <person name="Ng V."/>
            <person name="Clum A."/>
            <person name="Steindorff A."/>
            <person name="Ohm R."/>
            <person name="Martin F."/>
            <person name="Silar P."/>
            <person name="Natvig D."/>
            <person name="Lalanne C."/>
            <person name="Gautier V."/>
            <person name="Ament-Velasquez S.L."/>
            <person name="Kruys A."/>
            <person name="Hutchinson M.I."/>
            <person name="Powell A.J."/>
            <person name="Barry K."/>
            <person name="Miller A.N."/>
            <person name="Grigoriev I.V."/>
            <person name="Debuchy R."/>
            <person name="Gladieux P."/>
            <person name="Thoren M.H."/>
            <person name="Johannesson H."/>
        </authorList>
    </citation>
    <scope>NUCLEOTIDE SEQUENCE</scope>
    <source>
        <strain evidence="2">CBS 540.89</strain>
    </source>
</reference>
<accession>A0AA40BMN8</accession>
<sequence length="74" mass="8389">MLPSDPRPSEQLPRLAPLTSNLKQPTRPAPFWRLALPSRRTPRQPDPLSHLQKSASHFPVAVHFSFHPLATSLY</sequence>
<evidence type="ECO:0000256" key="1">
    <source>
        <dbReference type="SAM" id="MobiDB-lite"/>
    </source>
</evidence>
<dbReference type="EMBL" id="JAUKTV010000005">
    <property type="protein sequence ID" value="KAK0736946.1"/>
    <property type="molecule type" value="Genomic_DNA"/>
</dbReference>
<protein>
    <submittedName>
        <fullName evidence="2">Uncharacterized protein</fullName>
    </submittedName>
</protein>
<feature type="region of interest" description="Disordered" evidence="1">
    <location>
        <begin position="1"/>
        <end position="30"/>
    </location>
</feature>
<name>A0AA40BMN8_9PEZI</name>
<evidence type="ECO:0000313" key="3">
    <source>
        <dbReference type="Proteomes" id="UP001172159"/>
    </source>
</evidence>
<organism evidence="2 3">
    <name type="scientific">Apiosordaria backusii</name>
    <dbReference type="NCBI Taxonomy" id="314023"/>
    <lineage>
        <taxon>Eukaryota</taxon>
        <taxon>Fungi</taxon>
        <taxon>Dikarya</taxon>
        <taxon>Ascomycota</taxon>
        <taxon>Pezizomycotina</taxon>
        <taxon>Sordariomycetes</taxon>
        <taxon>Sordariomycetidae</taxon>
        <taxon>Sordariales</taxon>
        <taxon>Lasiosphaeriaceae</taxon>
        <taxon>Apiosordaria</taxon>
    </lineage>
</organism>
<evidence type="ECO:0000313" key="2">
    <source>
        <dbReference type="EMBL" id="KAK0736946.1"/>
    </source>
</evidence>
<keyword evidence="3" id="KW-1185">Reference proteome</keyword>
<gene>
    <name evidence="2" type="ORF">B0T21DRAFT_364112</name>
</gene>
<dbReference type="AlphaFoldDB" id="A0AA40BMN8"/>